<dbReference type="AlphaFoldDB" id="A0A673FKN7"/>
<dbReference type="PANTHER" id="PTHR47055:SF3">
    <property type="entry name" value="PHORBOL-ESTER_DAG-TYPE DOMAIN-CONTAINING PROTEIN"/>
    <property type="match status" value="1"/>
</dbReference>
<dbReference type="GO" id="GO:0043565">
    <property type="term" value="F:sequence-specific DNA binding"/>
    <property type="evidence" value="ECO:0007669"/>
    <property type="project" value="TreeGrafter"/>
</dbReference>
<feature type="domain" description="PiggyBac transposable element-derived protein" evidence="1">
    <location>
        <begin position="172"/>
        <end position="509"/>
    </location>
</feature>
<dbReference type="Ensembl" id="ENSSRHT00000001122.1">
    <property type="protein sequence ID" value="ENSSRHP00000001070.1"/>
    <property type="gene ID" value="ENSSRHG00000000748.1"/>
</dbReference>
<dbReference type="InterPro" id="IPR052638">
    <property type="entry name" value="PiggyBac_TE-derived"/>
</dbReference>
<reference evidence="2" key="2">
    <citation type="submission" date="2025-09" db="UniProtKB">
        <authorList>
            <consortium name="Ensembl"/>
        </authorList>
    </citation>
    <scope>IDENTIFICATION</scope>
</reference>
<dbReference type="PANTHER" id="PTHR47055">
    <property type="entry name" value="DDE_TNP_1_7 DOMAIN-CONTAINING PROTEIN"/>
    <property type="match status" value="1"/>
</dbReference>
<evidence type="ECO:0000313" key="2">
    <source>
        <dbReference type="Ensembl" id="ENSSRHP00000001070.1"/>
    </source>
</evidence>
<name>A0A673FKN7_9TELE</name>
<proteinExistence type="predicted"/>
<dbReference type="Pfam" id="PF13843">
    <property type="entry name" value="DDE_Tnp_1_7"/>
    <property type="match status" value="1"/>
</dbReference>
<reference evidence="2" key="1">
    <citation type="submission" date="2025-08" db="UniProtKB">
        <authorList>
            <consortium name="Ensembl"/>
        </authorList>
    </citation>
    <scope>IDENTIFICATION</scope>
</reference>
<evidence type="ECO:0000313" key="3">
    <source>
        <dbReference type="Proteomes" id="UP000472270"/>
    </source>
</evidence>
<sequence>MVYSVVKLLIIEDGHNCDRWYNTGSLCPPYVILCYSDELSFRLTLSQVLDLLDADDPGPAICNIAVVPKTEKDAIESDCDSNASDMDFTGDSAHLPSRILNSTAELFGSDHFEEVEPACEDQPNFTIRTRSLTKKLESRHFRKSKKPAKSHLPDYIVYEPTAAQCLKATNANPLDVFLAMYPPTLRELTIEMSNLYFVQNKDKPLNLSMEELLVFYGVLLTSGYCTVPRRHLLWSLDDDVHNNSISNAMRRNRFDEIMASIHVVDNTKCNDDPFFKVRPIFQELSSSYKILPFSKWLSVDESMIPYYGRHRYKQFIKGKPIRYGYKVWSLASSGGYLYHMEPYAGVHTLLPKTGLGQGPSIVLGLAEKAAGVPGGCNFMHDNLFTTLSLIDEMTKRGYGCTGTLRQNQLFDVPFKPINGFQKLPRGSTEFLSEGEKLLVRWRDNSVVTVASNVENVYSEVPVKRWNKERKAYDYLQQPQIIRSYNQQMGGVDLHDLQVSCYHSTIRSKNFDFSIIFLNN</sequence>
<protein>
    <recommendedName>
        <fullName evidence="1">PiggyBac transposable element-derived protein domain-containing protein</fullName>
    </recommendedName>
</protein>
<evidence type="ECO:0000259" key="1">
    <source>
        <dbReference type="Pfam" id="PF13843"/>
    </source>
</evidence>
<organism evidence="2 3">
    <name type="scientific">Sinocyclocheilus rhinocerous</name>
    <dbReference type="NCBI Taxonomy" id="307959"/>
    <lineage>
        <taxon>Eukaryota</taxon>
        <taxon>Metazoa</taxon>
        <taxon>Chordata</taxon>
        <taxon>Craniata</taxon>
        <taxon>Vertebrata</taxon>
        <taxon>Euteleostomi</taxon>
        <taxon>Actinopterygii</taxon>
        <taxon>Neopterygii</taxon>
        <taxon>Teleostei</taxon>
        <taxon>Ostariophysi</taxon>
        <taxon>Cypriniformes</taxon>
        <taxon>Cyprinidae</taxon>
        <taxon>Cyprininae</taxon>
        <taxon>Sinocyclocheilus</taxon>
    </lineage>
</organism>
<dbReference type="Proteomes" id="UP000472270">
    <property type="component" value="Unassembled WGS sequence"/>
</dbReference>
<keyword evidence="3" id="KW-1185">Reference proteome</keyword>
<accession>A0A673FKN7</accession>
<dbReference type="InterPro" id="IPR029526">
    <property type="entry name" value="PGBD"/>
</dbReference>